<dbReference type="AlphaFoldDB" id="A0A7D9D098"/>
<dbReference type="GO" id="GO:0046872">
    <property type="term" value="F:metal ion binding"/>
    <property type="evidence" value="ECO:0007669"/>
    <property type="project" value="UniProtKB-KW"/>
</dbReference>
<dbReference type="EMBL" id="CP063131">
    <property type="protein sequence ID" value="QOU18383.1"/>
    <property type="molecule type" value="Genomic_DNA"/>
</dbReference>
<reference evidence="16" key="2">
    <citation type="submission" date="2020-10" db="EMBL/GenBank/DDBJ databases">
        <authorList>
            <person name="Palmer J.M."/>
        </authorList>
    </citation>
    <scope>NUCLEOTIDE SEQUENCE</scope>
    <source>
        <strain evidence="16">UCD 2041</strain>
    </source>
</reference>
<keyword evidence="7 13" id="KW-0653">Protein transport</keyword>
<dbReference type="Proteomes" id="UP000478008">
    <property type="component" value="Unassembled WGS sequence"/>
</dbReference>
<reference evidence="17 18" key="1">
    <citation type="submission" date="2019-07" db="EMBL/GenBank/DDBJ databases">
        <authorList>
            <person name="Friedrich A."/>
            <person name="Schacherer J."/>
        </authorList>
    </citation>
    <scope>NUCLEOTIDE SEQUENCE [LARGE SCALE GENOMIC DNA]</scope>
</reference>
<dbReference type="Gene3D" id="1.10.287.810">
    <property type="entry name" value="Mitochondrial import inner membrane translocase subunit tim13 like domains"/>
    <property type="match status" value="1"/>
</dbReference>
<keyword evidence="8 13" id="KW-0811">Translocation</keyword>
<keyword evidence="12 13" id="KW-0143">Chaperone</keyword>
<dbReference type="GO" id="GO:0045039">
    <property type="term" value="P:protein insertion into mitochondrial inner membrane"/>
    <property type="evidence" value="ECO:0007669"/>
    <property type="project" value="UniProtKB-ARBA"/>
</dbReference>
<dbReference type="Pfam" id="PF02953">
    <property type="entry name" value="zf-Tim10_DDP"/>
    <property type="match status" value="1"/>
</dbReference>
<dbReference type="EMBL" id="CABFWN010000005">
    <property type="protein sequence ID" value="VUG19439.1"/>
    <property type="molecule type" value="Genomic_DNA"/>
</dbReference>
<evidence type="ECO:0000256" key="12">
    <source>
        <dbReference type="ARBA" id="ARBA00023186"/>
    </source>
</evidence>
<name>A0A7D9D098_DEKBR</name>
<keyword evidence="11 13" id="KW-1015">Disulfide bond</keyword>
<evidence type="ECO:0000256" key="9">
    <source>
        <dbReference type="ARBA" id="ARBA00023128"/>
    </source>
</evidence>
<keyword evidence="4" id="KW-0479">Metal-binding</keyword>
<keyword evidence="18" id="KW-1185">Reference proteome</keyword>
<comment type="function">
    <text evidence="13">Mitochondrial intermembrane chaperone that participates in the import and insertion of some multi-pass transmembrane proteins into the mitochondrial inner membrane. Also required for the transfer of beta-barrel precursors from the TOM complex to the sorting and assembly machinery (SAM complex) of the outer membrane. Acts as a chaperone-like protein that protects the hydrophobic precursors from aggregation and guide them through the mitochondrial intermembrane space.</text>
</comment>
<dbReference type="GO" id="GO:0015031">
    <property type="term" value="P:protein transport"/>
    <property type="evidence" value="ECO:0007669"/>
    <property type="project" value="UniProtKB-KW"/>
</dbReference>
<evidence type="ECO:0000256" key="14">
    <source>
        <dbReference type="SAM" id="MobiDB-lite"/>
    </source>
</evidence>
<evidence type="ECO:0000256" key="10">
    <source>
        <dbReference type="ARBA" id="ARBA00023136"/>
    </source>
</evidence>
<dbReference type="Proteomes" id="UP000663131">
    <property type="component" value="Chromosome 3"/>
</dbReference>
<comment type="subunit">
    <text evidence="13">Heterohexamer.</text>
</comment>
<evidence type="ECO:0000256" key="11">
    <source>
        <dbReference type="ARBA" id="ARBA00023157"/>
    </source>
</evidence>
<dbReference type="OMA" id="MAAWNQV"/>
<protein>
    <recommendedName>
        <fullName evidence="13">Mitochondrial import inner membrane translocase subunit</fullName>
    </recommendedName>
</protein>
<keyword evidence="6" id="KW-0862">Zinc</keyword>
<keyword evidence="9 13" id="KW-0496">Mitochondrion</keyword>
<evidence type="ECO:0000256" key="7">
    <source>
        <dbReference type="ARBA" id="ARBA00022927"/>
    </source>
</evidence>
<gene>
    <name evidence="17" type="primary">TIM13</name>
    <name evidence="16" type="ORF">BRETT_000109</name>
    <name evidence="17" type="ORF">DEBR0S5_02806G</name>
</gene>
<comment type="similarity">
    <text evidence="2 13">Belongs to the small Tim family.</text>
</comment>
<evidence type="ECO:0000256" key="5">
    <source>
        <dbReference type="ARBA" id="ARBA00022792"/>
    </source>
</evidence>
<evidence type="ECO:0000313" key="17">
    <source>
        <dbReference type="EMBL" id="VUG19439.1"/>
    </source>
</evidence>
<evidence type="ECO:0000313" key="16">
    <source>
        <dbReference type="EMBL" id="QOU18383.1"/>
    </source>
</evidence>
<reference evidence="16" key="3">
    <citation type="journal article" name="BMC Genomics">
        <title>New genome assemblies reveal patterns of domestication and adaptation across Brettanomyces (Dekkera) species.</title>
        <authorList>
            <person name="Roach M.J."/>
            <person name="Borneman A.R."/>
        </authorList>
    </citation>
    <scope>NUCLEOTIDE SEQUENCE</scope>
    <source>
        <strain evidence="16">UCD 2041</strain>
    </source>
</reference>
<keyword evidence="5 13" id="KW-0999">Mitochondrion inner membrane</keyword>
<evidence type="ECO:0000256" key="2">
    <source>
        <dbReference type="ARBA" id="ARBA00006720"/>
    </source>
</evidence>
<feature type="region of interest" description="Disordered" evidence="14">
    <location>
        <begin position="1"/>
        <end position="22"/>
    </location>
</feature>
<dbReference type="InterPro" id="IPR004217">
    <property type="entry name" value="Tim10-like"/>
</dbReference>
<evidence type="ECO:0000256" key="3">
    <source>
        <dbReference type="ARBA" id="ARBA00022448"/>
    </source>
</evidence>
<organism evidence="17 18">
    <name type="scientific">Dekkera bruxellensis</name>
    <name type="common">Brettanomyces custersii</name>
    <dbReference type="NCBI Taxonomy" id="5007"/>
    <lineage>
        <taxon>Eukaryota</taxon>
        <taxon>Fungi</taxon>
        <taxon>Dikarya</taxon>
        <taxon>Ascomycota</taxon>
        <taxon>Saccharomycotina</taxon>
        <taxon>Pichiomycetes</taxon>
        <taxon>Pichiales</taxon>
        <taxon>Pichiaceae</taxon>
        <taxon>Brettanomyces</taxon>
    </lineage>
</organism>
<evidence type="ECO:0000256" key="1">
    <source>
        <dbReference type="ARBA" id="ARBA00004137"/>
    </source>
</evidence>
<comment type="subcellular location">
    <subcellularLocation>
        <location evidence="1 13">Mitochondrion inner membrane</location>
        <topology evidence="1 13">Peripheral membrane protein</topology>
        <orientation evidence="1 13">Intermembrane side</orientation>
    </subcellularLocation>
</comment>
<evidence type="ECO:0000313" key="18">
    <source>
        <dbReference type="Proteomes" id="UP000478008"/>
    </source>
</evidence>
<feature type="compositionally biased region" description="Gly residues" evidence="14">
    <location>
        <begin position="1"/>
        <end position="12"/>
    </location>
</feature>
<evidence type="ECO:0000256" key="6">
    <source>
        <dbReference type="ARBA" id="ARBA00022833"/>
    </source>
</evidence>
<keyword evidence="3 13" id="KW-0813">Transport</keyword>
<evidence type="ECO:0000259" key="15">
    <source>
        <dbReference type="Pfam" id="PF02953"/>
    </source>
</evidence>
<evidence type="ECO:0000256" key="4">
    <source>
        <dbReference type="ARBA" id="ARBA00022723"/>
    </source>
</evidence>
<dbReference type="SUPFAM" id="SSF144122">
    <property type="entry name" value="Tim10-like"/>
    <property type="match status" value="1"/>
</dbReference>
<keyword evidence="10" id="KW-0472">Membrane</keyword>
<feature type="domain" description="Tim10-like" evidence="15">
    <location>
        <begin position="35"/>
        <end position="95"/>
    </location>
</feature>
<evidence type="ECO:0000256" key="13">
    <source>
        <dbReference type="RuleBase" id="RU367043"/>
    </source>
</evidence>
<sequence>MGSFLGFGGGNKNEGSTAPAADSQALEVKSKIKNSIAQEMATAYATGLVNALSENCFQKCIIKPSDSLSTADEKCISDCASKFMRSWNLISKEYISRINKQS</sequence>
<dbReference type="OrthoDB" id="7813104at2759"/>
<evidence type="ECO:0000256" key="8">
    <source>
        <dbReference type="ARBA" id="ARBA00023010"/>
    </source>
</evidence>
<accession>A0A7D9D098</accession>
<proteinExistence type="inferred from homology"/>
<dbReference type="FunFam" id="1.10.287.810:FF:000001">
    <property type="entry name" value="mitochondrial import inner membrane translocase subunit TIM13"/>
    <property type="match status" value="1"/>
</dbReference>
<dbReference type="GO" id="GO:0005743">
    <property type="term" value="C:mitochondrial inner membrane"/>
    <property type="evidence" value="ECO:0007669"/>
    <property type="project" value="UniProtKB-SubCell"/>
</dbReference>
<dbReference type="InterPro" id="IPR035427">
    <property type="entry name" value="Tim10-like_dom_sf"/>
</dbReference>
<dbReference type="GO" id="GO:0042719">
    <property type="term" value="C:mitochondrial intermembrane space chaperone complex"/>
    <property type="evidence" value="ECO:0007669"/>
    <property type="project" value="UniProtKB-ARBA"/>
</dbReference>
<comment type="domain">
    <text evidence="13">The twin CX3C motif contains 4 conserved Cys residues that form 2 disulfide bonds in the mitochondrial intermembrane space.</text>
</comment>